<dbReference type="EMBL" id="JAPVEB010000001">
    <property type="protein sequence ID" value="KAJ5283455.1"/>
    <property type="molecule type" value="Genomic_DNA"/>
</dbReference>
<dbReference type="InterPro" id="IPR036291">
    <property type="entry name" value="NAD(P)-bd_dom_sf"/>
</dbReference>
<proteinExistence type="inferred from homology"/>
<dbReference type="InterPro" id="IPR047122">
    <property type="entry name" value="Trans-enoyl_RdTase-like"/>
</dbReference>
<dbReference type="SMART" id="SM00829">
    <property type="entry name" value="PKS_ER"/>
    <property type="match status" value="1"/>
</dbReference>
<dbReference type="Pfam" id="PF08240">
    <property type="entry name" value="ADH_N"/>
    <property type="match status" value="1"/>
</dbReference>
<dbReference type="Pfam" id="PF00107">
    <property type="entry name" value="ADH_zinc_N"/>
    <property type="match status" value="1"/>
</dbReference>
<dbReference type="InterPro" id="IPR011032">
    <property type="entry name" value="GroES-like_sf"/>
</dbReference>
<gene>
    <name evidence="4" type="ORF">N7505_001435</name>
</gene>
<dbReference type="PANTHER" id="PTHR45348">
    <property type="entry name" value="HYPOTHETICAL OXIDOREDUCTASE (EUROFUNG)"/>
    <property type="match status" value="1"/>
</dbReference>
<comment type="caution">
    <text evidence="4">The sequence shown here is derived from an EMBL/GenBank/DDBJ whole genome shotgun (WGS) entry which is preliminary data.</text>
</comment>
<dbReference type="Gene3D" id="3.90.180.10">
    <property type="entry name" value="Medium-chain alcohol dehydrogenases, catalytic domain"/>
    <property type="match status" value="1"/>
</dbReference>
<feature type="domain" description="Enoyl reductase (ER)" evidence="3">
    <location>
        <begin position="18"/>
        <end position="330"/>
    </location>
</feature>
<comment type="similarity">
    <text evidence="1">Belongs to the zinc-containing alcohol dehydrogenase family.</text>
</comment>
<dbReference type="InterPro" id="IPR020843">
    <property type="entry name" value="ER"/>
</dbReference>
<dbReference type="InterPro" id="IPR013154">
    <property type="entry name" value="ADH-like_N"/>
</dbReference>
<evidence type="ECO:0000256" key="2">
    <source>
        <dbReference type="ARBA" id="ARBA00023002"/>
    </source>
</evidence>
<sequence length="348" mass="37655">MARRINNAVVIKTINGKGTLKERTVQFPEPRSNQALICVSHAAQNSVDVESLDSGKFDDGSVLGCDFVGEVKKVGKEVSKVKVGDIVGGLIWGGGNIGLGGYSKYTLADEQLCFKLPPGLAREEAVTTPLGACVAYLGLFSKSCLNVDIKRGPNVSVLIWGGSSCVGRFAVQIAAMYKFRVIATCAPSNFDHLKSLGACYVLDYRDEDVVARIRKLAPDLEYAFDTLGPSSNSLIVSQALASGGGNLCTLHSDDLNMLGDAPLSKRTYVSIWKAFLHEHQFSGTNFKPSVEDHELAARLFHSLSDWLKDGKIKPNHPQILTGGLRSVQRGFEMERSGNISNSKIVYEV</sequence>
<accession>A0ABQ8WWN2</accession>
<dbReference type="CDD" id="cd08249">
    <property type="entry name" value="enoyl_reductase_like"/>
    <property type="match status" value="1"/>
</dbReference>
<keyword evidence="2" id="KW-0560">Oxidoreductase</keyword>
<dbReference type="SUPFAM" id="SSF51735">
    <property type="entry name" value="NAD(P)-binding Rossmann-fold domains"/>
    <property type="match status" value="1"/>
</dbReference>
<organism evidence="4 5">
    <name type="scientific">Penicillium chrysogenum</name>
    <name type="common">Penicillium notatum</name>
    <dbReference type="NCBI Taxonomy" id="5076"/>
    <lineage>
        <taxon>Eukaryota</taxon>
        <taxon>Fungi</taxon>
        <taxon>Dikarya</taxon>
        <taxon>Ascomycota</taxon>
        <taxon>Pezizomycotina</taxon>
        <taxon>Eurotiomycetes</taxon>
        <taxon>Eurotiomycetidae</taxon>
        <taxon>Eurotiales</taxon>
        <taxon>Aspergillaceae</taxon>
        <taxon>Penicillium</taxon>
        <taxon>Penicillium chrysogenum species complex</taxon>
    </lineage>
</organism>
<dbReference type="SUPFAM" id="SSF50129">
    <property type="entry name" value="GroES-like"/>
    <property type="match status" value="1"/>
</dbReference>
<name>A0ABQ8WWN2_PENCH</name>
<dbReference type="PANTHER" id="PTHR45348:SF2">
    <property type="entry name" value="ZINC-TYPE ALCOHOL DEHYDROGENASE-LIKE PROTEIN C2E1P3.01"/>
    <property type="match status" value="1"/>
</dbReference>
<dbReference type="InterPro" id="IPR013149">
    <property type="entry name" value="ADH-like_C"/>
</dbReference>
<evidence type="ECO:0000313" key="4">
    <source>
        <dbReference type="EMBL" id="KAJ5283455.1"/>
    </source>
</evidence>
<dbReference type="Proteomes" id="UP001220256">
    <property type="component" value="Unassembled WGS sequence"/>
</dbReference>
<protein>
    <recommendedName>
        <fullName evidence="3">Enoyl reductase (ER) domain-containing protein</fullName>
    </recommendedName>
</protein>
<evidence type="ECO:0000259" key="3">
    <source>
        <dbReference type="SMART" id="SM00829"/>
    </source>
</evidence>
<keyword evidence="5" id="KW-1185">Reference proteome</keyword>
<reference evidence="4 5" key="1">
    <citation type="journal article" date="2023" name="IMA Fungus">
        <title>Comparative genomic study of the Penicillium genus elucidates a diverse pangenome and 15 lateral gene transfer events.</title>
        <authorList>
            <person name="Petersen C."/>
            <person name="Sorensen T."/>
            <person name="Nielsen M.R."/>
            <person name="Sondergaard T.E."/>
            <person name="Sorensen J.L."/>
            <person name="Fitzpatrick D.A."/>
            <person name="Frisvad J.C."/>
            <person name="Nielsen K.L."/>
        </authorList>
    </citation>
    <scope>NUCLEOTIDE SEQUENCE [LARGE SCALE GENOMIC DNA]</scope>
    <source>
        <strain evidence="4 5">IBT 3361</strain>
    </source>
</reference>
<evidence type="ECO:0000313" key="5">
    <source>
        <dbReference type="Proteomes" id="UP001220256"/>
    </source>
</evidence>
<dbReference type="Gene3D" id="3.40.50.720">
    <property type="entry name" value="NAD(P)-binding Rossmann-like Domain"/>
    <property type="match status" value="1"/>
</dbReference>
<evidence type="ECO:0000256" key="1">
    <source>
        <dbReference type="ARBA" id="ARBA00008072"/>
    </source>
</evidence>